<keyword evidence="4 10" id="KW-0690">Ribosome biogenesis</keyword>
<evidence type="ECO:0000313" key="14">
    <source>
        <dbReference type="Proteomes" id="UP001301958"/>
    </source>
</evidence>
<feature type="compositionally biased region" description="Basic and acidic residues" evidence="12">
    <location>
        <begin position="147"/>
        <end position="169"/>
    </location>
</feature>
<feature type="region of interest" description="Disordered" evidence="12">
    <location>
        <begin position="1"/>
        <end position="218"/>
    </location>
</feature>
<evidence type="ECO:0000256" key="7">
    <source>
        <dbReference type="ARBA" id="ARBA00023242"/>
    </source>
</evidence>
<evidence type="ECO:0000256" key="9">
    <source>
        <dbReference type="ARBA" id="ARBA00025053"/>
    </source>
</evidence>
<feature type="compositionally biased region" description="Acidic residues" evidence="12">
    <location>
        <begin position="25"/>
        <end position="91"/>
    </location>
</feature>
<comment type="similarity">
    <text evidence="2 10">Belongs to the RRP36 family.</text>
</comment>
<organism evidence="13 14">
    <name type="scientific">Podospora fimiseda</name>
    <dbReference type="NCBI Taxonomy" id="252190"/>
    <lineage>
        <taxon>Eukaryota</taxon>
        <taxon>Fungi</taxon>
        <taxon>Dikarya</taxon>
        <taxon>Ascomycota</taxon>
        <taxon>Pezizomycotina</taxon>
        <taxon>Sordariomycetes</taxon>
        <taxon>Sordariomycetidae</taxon>
        <taxon>Sordariales</taxon>
        <taxon>Podosporaceae</taxon>
        <taxon>Podospora</taxon>
    </lineage>
</organism>
<evidence type="ECO:0000256" key="8">
    <source>
        <dbReference type="ARBA" id="ARBA00023274"/>
    </source>
</evidence>
<evidence type="ECO:0000313" key="13">
    <source>
        <dbReference type="EMBL" id="KAK4226245.1"/>
    </source>
</evidence>
<dbReference type="EMBL" id="MU865351">
    <property type="protein sequence ID" value="KAK4226245.1"/>
    <property type="molecule type" value="Genomic_DNA"/>
</dbReference>
<evidence type="ECO:0000256" key="1">
    <source>
        <dbReference type="ARBA" id="ARBA00004604"/>
    </source>
</evidence>
<sequence length="355" mass="41016">MSSTKRKMPAANLLQRRVRPRYEPEPESDIEEDDMSEAPSEEGAGFEDEEEELSEDDEMANDSGEENESQAGSDVEDEDDGEEEEEDDDDDAPKIDATQLSFGALARAQASLGNVTNSKRKRRISHGSAVSDTSSKSQQHQQQHVPLDPREKEREELRAAQKRFKEQKQSRSSKHAPTEISSKRQVSRKRDFLSEGTLHKSHARDPRFMPLPSKAGSDSRIEEIKFRKAYAFLDEYRESEMAELRATIKKTRDLKEKEKLQKALLSMESRKKAQERKDKERKVIEEHRQKEKELVKQGKTPFYLKKQELKKKVLEETFKGMKKGQVDKAIERRRKKVAGKEKKNLPFARRSVGDR</sequence>
<dbReference type="Pfam" id="PF06102">
    <property type="entry name" value="RRP36"/>
    <property type="match status" value="1"/>
</dbReference>
<reference evidence="13" key="1">
    <citation type="journal article" date="2023" name="Mol. Phylogenet. Evol.">
        <title>Genome-scale phylogeny and comparative genomics of the fungal order Sordariales.</title>
        <authorList>
            <person name="Hensen N."/>
            <person name="Bonometti L."/>
            <person name="Westerberg I."/>
            <person name="Brannstrom I.O."/>
            <person name="Guillou S."/>
            <person name="Cros-Aarteil S."/>
            <person name="Calhoun S."/>
            <person name="Haridas S."/>
            <person name="Kuo A."/>
            <person name="Mondo S."/>
            <person name="Pangilinan J."/>
            <person name="Riley R."/>
            <person name="LaButti K."/>
            <person name="Andreopoulos B."/>
            <person name="Lipzen A."/>
            <person name="Chen C."/>
            <person name="Yan M."/>
            <person name="Daum C."/>
            <person name="Ng V."/>
            <person name="Clum A."/>
            <person name="Steindorff A."/>
            <person name="Ohm R.A."/>
            <person name="Martin F."/>
            <person name="Silar P."/>
            <person name="Natvig D.O."/>
            <person name="Lalanne C."/>
            <person name="Gautier V."/>
            <person name="Ament-Velasquez S.L."/>
            <person name="Kruys A."/>
            <person name="Hutchinson M.I."/>
            <person name="Powell A.J."/>
            <person name="Barry K."/>
            <person name="Miller A.N."/>
            <person name="Grigoriev I.V."/>
            <person name="Debuchy R."/>
            <person name="Gladieux P."/>
            <person name="Hiltunen Thoren M."/>
            <person name="Johannesson H."/>
        </authorList>
    </citation>
    <scope>NUCLEOTIDE SEQUENCE</scope>
    <source>
        <strain evidence="13">CBS 990.96</strain>
    </source>
</reference>
<evidence type="ECO:0000256" key="10">
    <source>
        <dbReference type="RuleBase" id="RU368027"/>
    </source>
</evidence>
<evidence type="ECO:0000256" key="12">
    <source>
        <dbReference type="SAM" id="MobiDB-lite"/>
    </source>
</evidence>
<comment type="subunit">
    <text evidence="3 10">Associates with 90S and pre-40S pre-ribosomal particles.</text>
</comment>
<name>A0AAN7BMQ2_9PEZI</name>
<feature type="coiled-coil region" evidence="11">
    <location>
        <begin position="241"/>
        <end position="297"/>
    </location>
</feature>
<comment type="subcellular location">
    <subcellularLocation>
        <location evidence="1 10">Nucleus</location>
        <location evidence="1 10">Nucleolus</location>
    </subcellularLocation>
</comment>
<keyword evidence="6 11" id="KW-0175">Coiled coil</keyword>
<dbReference type="GO" id="GO:0000462">
    <property type="term" value="P:maturation of SSU-rRNA from tricistronic rRNA transcript (SSU-rRNA, 5.8S rRNA, LSU-rRNA)"/>
    <property type="evidence" value="ECO:0007669"/>
    <property type="project" value="TreeGrafter"/>
</dbReference>
<dbReference type="PANTHER" id="PTHR21738">
    <property type="entry name" value="RIBOSOMAL RNA PROCESSING PROTEIN 36 HOMOLOG"/>
    <property type="match status" value="1"/>
</dbReference>
<keyword evidence="7 10" id="KW-0539">Nucleus</keyword>
<feature type="region of interest" description="Disordered" evidence="12">
    <location>
        <begin position="332"/>
        <end position="355"/>
    </location>
</feature>
<dbReference type="PANTHER" id="PTHR21738:SF0">
    <property type="entry name" value="RIBOSOMAL RNA PROCESSING PROTEIN 36 HOMOLOG"/>
    <property type="match status" value="1"/>
</dbReference>
<keyword evidence="5 10" id="KW-0698">rRNA processing</keyword>
<dbReference type="GO" id="GO:0005730">
    <property type="term" value="C:nucleolus"/>
    <property type="evidence" value="ECO:0007669"/>
    <property type="project" value="UniProtKB-SubCell"/>
</dbReference>
<dbReference type="AlphaFoldDB" id="A0AAN7BMQ2"/>
<evidence type="ECO:0000256" key="4">
    <source>
        <dbReference type="ARBA" id="ARBA00022517"/>
    </source>
</evidence>
<protein>
    <recommendedName>
        <fullName evidence="10">rRNA biogenesis protein RRP36</fullName>
    </recommendedName>
</protein>
<dbReference type="Proteomes" id="UP001301958">
    <property type="component" value="Unassembled WGS sequence"/>
</dbReference>
<evidence type="ECO:0000256" key="5">
    <source>
        <dbReference type="ARBA" id="ARBA00022552"/>
    </source>
</evidence>
<comment type="caution">
    <text evidence="13">The sequence shown here is derived from an EMBL/GenBank/DDBJ whole genome shotgun (WGS) entry which is preliminary data.</text>
</comment>
<keyword evidence="14" id="KW-1185">Reference proteome</keyword>
<dbReference type="GO" id="GO:0030686">
    <property type="term" value="C:90S preribosome"/>
    <property type="evidence" value="ECO:0007669"/>
    <property type="project" value="TreeGrafter"/>
</dbReference>
<keyword evidence="8 10" id="KW-0687">Ribonucleoprotein</keyword>
<evidence type="ECO:0000256" key="6">
    <source>
        <dbReference type="ARBA" id="ARBA00023054"/>
    </source>
</evidence>
<evidence type="ECO:0000256" key="2">
    <source>
        <dbReference type="ARBA" id="ARBA00009418"/>
    </source>
</evidence>
<feature type="compositionally biased region" description="Polar residues" evidence="12">
    <location>
        <begin position="128"/>
        <end position="137"/>
    </location>
</feature>
<evidence type="ECO:0000256" key="11">
    <source>
        <dbReference type="SAM" id="Coils"/>
    </source>
</evidence>
<accession>A0AAN7BMQ2</accession>
<reference evidence="13" key="2">
    <citation type="submission" date="2023-05" db="EMBL/GenBank/DDBJ databases">
        <authorList>
            <consortium name="Lawrence Berkeley National Laboratory"/>
            <person name="Steindorff A."/>
            <person name="Hensen N."/>
            <person name="Bonometti L."/>
            <person name="Westerberg I."/>
            <person name="Brannstrom I.O."/>
            <person name="Guillou S."/>
            <person name="Cros-Aarteil S."/>
            <person name="Calhoun S."/>
            <person name="Haridas S."/>
            <person name="Kuo A."/>
            <person name="Mondo S."/>
            <person name="Pangilinan J."/>
            <person name="Riley R."/>
            <person name="Labutti K."/>
            <person name="Andreopoulos B."/>
            <person name="Lipzen A."/>
            <person name="Chen C."/>
            <person name="Yanf M."/>
            <person name="Daum C."/>
            <person name="Ng V."/>
            <person name="Clum A."/>
            <person name="Ohm R."/>
            <person name="Martin F."/>
            <person name="Silar P."/>
            <person name="Natvig D."/>
            <person name="Lalanne C."/>
            <person name="Gautier V."/>
            <person name="Ament-Velasquez S.L."/>
            <person name="Kruys A."/>
            <person name="Hutchinson M.I."/>
            <person name="Powell A.J."/>
            <person name="Barry K."/>
            <person name="Miller A.N."/>
            <person name="Grigoriev I.V."/>
            <person name="Debuchy R."/>
            <person name="Gladieux P."/>
            <person name="Thoren M.H."/>
            <person name="Johannesson H."/>
        </authorList>
    </citation>
    <scope>NUCLEOTIDE SEQUENCE</scope>
    <source>
        <strain evidence="13">CBS 990.96</strain>
    </source>
</reference>
<dbReference type="InterPro" id="IPR009292">
    <property type="entry name" value="RRP36"/>
</dbReference>
<gene>
    <name evidence="13" type="ORF">QBC38DRAFT_234997</name>
</gene>
<proteinExistence type="inferred from homology"/>
<evidence type="ECO:0000256" key="3">
    <source>
        <dbReference type="ARBA" id="ARBA00011167"/>
    </source>
</evidence>
<comment type="function">
    <text evidence="9 10">Component of the 90S pre-ribosome involved in the maturation of rRNAs. Required for early cleavages of the pre-RNAs in the 40S ribosomal subunit maturation pathway.</text>
</comment>